<dbReference type="SMART" id="SM00343">
    <property type="entry name" value="ZnF_C2HC"/>
    <property type="match status" value="3"/>
</dbReference>
<dbReference type="InterPro" id="IPR040194">
    <property type="entry name" value="Cwf19-like"/>
</dbReference>
<dbReference type="Gene3D" id="4.10.60.10">
    <property type="entry name" value="Zinc finger, CCHC-type"/>
    <property type="match status" value="1"/>
</dbReference>
<dbReference type="SUPFAM" id="SSF54197">
    <property type="entry name" value="HIT-like"/>
    <property type="match status" value="1"/>
</dbReference>
<dbReference type="InterPro" id="IPR036875">
    <property type="entry name" value="Znf_CCHC_sf"/>
</dbReference>
<dbReference type="PANTHER" id="PTHR12072:SF4">
    <property type="entry name" value="CWF19-LIKE PROTEIN 1"/>
    <property type="match status" value="1"/>
</dbReference>
<dbReference type="Proteomes" id="UP001203297">
    <property type="component" value="Unassembled WGS sequence"/>
</dbReference>
<keyword evidence="4" id="KW-0862">Zinc</keyword>
<evidence type="ECO:0000256" key="4">
    <source>
        <dbReference type="ARBA" id="ARBA00022833"/>
    </source>
</evidence>
<keyword evidence="1" id="KW-0507">mRNA processing</keyword>
<accession>A0AAD4MCS4</accession>
<dbReference type="InterPro" id="IPR025829">
    <property type="entry name" value="Zn_knuckle_CX2CX3GHX4C"/>
</dbReference>
<name>A0AAD4MCS4_9AGAM</name>
<feature type="domain" description="CCHC-type" evidence="7">
    <location>
        <begin position="359"/>
        <end position="373"/>
    </location>
</feature>
<feature type="region of interest" description="Disordered" evidence="6">
    <location>
        <begin position="274"/>
        <end position="294"/>
    </location>
</feature>
<dbReference type="EMBL" id="WTXG01000003">
    <property type="protein sequence ID" value="KAI0306802.1"/>
    <property type="molecule type" value="Genomic_DNA"/>
</dbReference>
<dbReference type="CDD" id="cd07380">
    <property type="entry name" value="MPP_CWF19_N"/>
    <property type="match status" value="1"/>
</dbReference>
<dbReference type="GO" id="GO:0000398">
    <property type="term" value="P:mRNA splicing, via spliceosome"/>
    <property type="evidence" value="ECO:0007669"/>
    <property type="project" value="TreeGrafter"/>
</dbReference>
<dbReference type="GO" id="GO:0071014">
    <property type="term" value="C:post-mRNA release spliceosomal complex"/>
    <property type="evidence" value="ECO:0007669"/>
    <property type="project" value="TreeGrafter"/>
</dbReference>
<evidence type="ECO:0000259" key="7">
    <source>
        <dbReference type="PROSITE" id="PS50158"/>
    </source>
</evidence>
<dbReference type="AlphaFoldDB" id="A0AAD4MCS4"/>
<evidence type="ECO:0000256" key="3">
    <source>
        <dbReference type="ARBA" id="ARBA00022771"/>
    </source>
</evidence>
<evidence type="ECO:0000313" key="9">
    <source>
        <dbReference type="Proteomes" id="UP001203297"/>
    </source>
</evidence>
<evidence type="ECO:0000256" key="2">
    <source>
        <dbReference type="ARBA" id="ARBA00022723"/>
    </source>
</evidence>
<organism evidence="8 9">
    <name type="scientific">Multifurca ochricompacta</name>
    <dbReference type="NCBI Taxonomy" id="376703"/>
    <lineage>
        <taxon>Eukaryota</taxon>
        <taxon>Fungi</taxon>
        <taxon>Dikarya</taxon>
        <taxon>Basidiomycota</taxon>
        <taxon>Agaricomycotina</taxon>
        <taxon>Agaricomycetes</taxon>
        <taxon>Russulales</taxon>
        <taxon>Russulaceae</taxon>
        <taxon>Multifurca</taxon>
    </lineage>
</organism>
<dbReference type="Pfam" id="PF13696">
    <property type="entry name" value="zf-CCHC_2"/>
    <property type="match status" value="1"/>
</dbReference>
<protein>
    <submittedName>
        <fullName evidence="8">Nuclear protein</fullName>
    </submittedName>
</protein>
<gene>
    <name evidence="8" type="ORF">B0F90DRAFT_1623775</name>
</gene>
<reference evidence="8" key="1">
    <citation type="journal article" date="2022" name="New Phytol.">
        <title>Evolutionary transition to the ectomycorrhizal habit in the genomes of a hyperdiverse lineage of mushroom-forming fungi.</title>
        <authorList>
            <person name="Looney B."/>
            <person name="Miyauchi S."/>
            <person name="Morin E."/>
            <person name="Drula E."/>
            <person name="Courty P.E."/>
            <person name="Kohler A."/>
            <person name="Kuo A."/>
            <person name="LaButti K."/>
            <person name="Pangilinan J."/>
            <person name="Lipzen A."/>
            <person name="Riley R."/>
            <person name="Andreopoulos W."/>
            <person name="He G."/>
            <person name="Johnson J."/>
            <person name="Nolan M."/>
            <person name="Tritt A."/>
            <person name="Barry K.W."/>
            <person name="Grigoriev I.V."/>
            <person name="Nagy L.G."/>
            <person name="Hibbett D."/>
            <person name="Henrissat B."/>
            <person name="Matheny P.B."/>
            <person name="Labbe J."/>
            <person name="Martin F.M."/>
        </authorList>
    </citation>
    <scope>NUCLEOTIDE SEQUENCE</scope>
    <source>
        <strain evidence="8">BPL690</strain>
    </source>
</reference>
<evidence type="ECO:0000256" key="6">
    <source>
        <dbReference type="SAM" id="MobiDB-lite"/>
    </source>
</evidence>
<comment type="caution">
    <text evidence="8">The sequence shown here is derived from an EMBL/GenBank/DDBJ whole genome shotgun (WGS) entry which is preliminary data.</text>
</comment>
<dbReference type="Pfam" id="PF04676">
    <property type="entry name" value="CwfJ_C_2"/>
    <property type="match status" value="1"/>
</dbReference>
<dbReference type="Gene3D" id="3.30.428.10">
    <property type="entry name" value="HIT-like"/>
    <property type="match status" value="1"/>
</dbReference>
<dbReference type="PANTHER" id="PTHR12072">
    <property type="entry name" value="CWF19, CELL CYCLE CONTROL PROTEIN"/>
    <property type="match status" value="1"/>
</dbReference>
<dbReference type="Pfam" id="PF04677">
    <property type="entry name" value="CwfJ_C_1"/>
    <property type="match status" value="1"/>
</dbReference>
<keyword evidence="3 5" id="KW-0863">Zinc-finger</keyword>
<dbReference type="InterPro" id="IPR036265">
    <property type="entry name" value="HIT-like_sf"/>
</dbReference>
<evidence type="ECO:0000256" key="1">
    <source>
        <dbReference type="ARBA" id="ARBA00022664"/>
    </source>
</evidence>
<keyword evidence="2" id="KW-0479">Metal-binding</keyword>
<dbReference type="SUPFAM" id="SSF57756">
    <property type="entry name" value="Retrovirus zinc finger-like domains"/>
    <property type="match status" value="1"/>
</dbReference>
<feature type="compositionally biased region" description="Polar residues" evidence="6">
    <location>
        <begin position="274"/>
        <end position="285"/>
    </location>
</feature>
<dbReference type="InterPro" id="IPR006768">
    <property type="entry name" value="Cwf19-like_C_dom-1"/>
</dbReference>
<sequence>MESRLVVGSVIGAIGLVFDKMLAIHKKHGPFSFALCIGDFFGLLPEGNNASDLGRLLGGELKAPLPCYIMQGELPLPDVVVEQFSQKNGELCDNVFLLSKSATITTVEGLRIACLGGTYKPEVYGQSRITHGFSSPYFTAQTVSKLLSDTVSTPMPRASSLSNTSYSFVDVLISHDWPSVISEFSAVPLPSPELCNVGSPPINEIIVKTKPRYIFCSGGVKPPRFWEREPFTWTDEADRVSRFVSLGAFGGEPNDGRKQRWFYAFAITPNVQTTGESQMPANATPNPFIDSPRADKRPFEAAEGGNYRWGDVERPWKRSNRGGEQGKLPLGYRCKRCDGTDHFINACPKRAHPPQNYICKICNNPGHFLRDCPTRHASGDTGGRKPRKGYVCRACGSELHYIEDCPIVQGRYASNNNRDHPERGPSREVGPDECWFCLSNPALAKHLIVAVGGECYLTFPKGQLIPTRSAGQHENMDIPKVPGGGHVLIVPIAHFPTLNAIPSELRASIHNESSKYQGALRALYASHGATAVFFEVGRVSAKGGHAHIQAVPVPLSLEDRVEFAFRDAGALHGVEFDQEELDELPSGGEGEEYFRVELPSGRRLVHRIRGPFSVQFGRKVLASLLNVEERVDWKTCLQSEEDDMTDVLAFKTAFAPFDPFC</sequence>
<dbReference type="GO" id="GO:0008270">
    <property type="term" value="F:zinc ion binding"/>
    <property type="evidence" value="ECO:0007669"/>
    <property type="project" value="UniProtKB-KW"/>
</dbReference>
<dbReference type="InterPro" id="IPR001878">
    <property type="entry name" value="Znf_CCHC"/>
</dbReference>
<proteinExistence type="predicted"/>
<dbReference type="GO" id="GO:0003676">
    <property type="term" value="F:nucleic acid binding"/>
    <property type="evidence" value="ECO:0007669"/>
    <property type="project" value="InterPro"/>
</dbReference>
<dbReference type="GO" id="GO:0061632">
    <property type="term" value="F:RNA lariat debranching enzyme activator activity"/>
    <property type="evidence" value="ECO:0007669"/>
    <property type="project" value="TreeGrafter"/>
</dbReference>
<dbReference type="PROSITE" id="PS50158">
    <property type="entry name" value="ZF_CCHC"/>
    <property type="match status" value="1"/>
</dbReference>
<evidence type="ECO:0000256" key="5">
    <source>
        <dbReference type="PROSITE-ProRule" id="PRU00047"/>
    </source>
</evidence>
<keyword evidence="9" id="KW-1185">Reference proteome</keyword>
<dbReference type="InterPro" id="IPR006767">
    <property type="entry name" value="Cwf19-like_C_dom-2"/>
</dbReference>
<evidence type="ECO:0000313" key="8">
    <source>
        <dbReference type="EMBL" id="KAI0306802.1"/>
    </source>
</evidence>